<dbReference type="EMBL" id="JBHLTP010000011">
    <property type="protein sequence ID" value="MFC0524664.1"/>
    <property type="molecule type" value="Genomic_DNA"/>
</dbReference>
<evidence type="ECO:0000256" key="6">
    <source>
        <dbReference type="ARBA" id="ARBA00023002"/>
    </source>
</evidence>
<evidence type="ECO:0000256" key="4">
    <source>
        <dbReference type="ARBA" id="ARBA00022630"/>
    </source>
</evidence>
<dbReference type="SUPFAM" id="SSF51412">
    <property type="entry name" value="Inosine monophosphate dehydrogenase (IMPDH)"/>
    <property type="match status" value="1"/>
</dbReference>
<evidence type="ECO:0000256" key="5">
    <source>
        <dbReference type="ARBA" id="ARBA00022643"/>
    </source>
</evidence>
<dbReference type="Pfam" id="PF03060">
    <property type="entry name" value="NMO"/>
    <property type="match status" value="1"/>
</dbReference>
<protein>
    <recommendedName>
        <fullName evidence="3">Probable nitronate monooxygenase</fullName>
    </recommendedName>
</protein>
<dbReference type="InterPro" id="IPR013785">
    <property type="entry name" value="Aldolase_TIM"/>
</dbReference>
<dbReference type="Gene3D" id="3.20.20.70">
    <property type="entry name" value="Aldolase class I"/>
    <property type="match status" value="1"/>
</dbReference>
<proteinExistence type="inferred from homology"/>
<gene>
    <name evidence="8" type="ORF">ACFFGV_13890</name>
</gene>
<reference evidence="8 9" key="1">
    <citation type="submission" date="2024-09" db="EMBL/GenBank/DDBJ databases">
        <authorList>
            <person name="Sun Q."/>
            <person name="Mori K."/>
        </authorList>
    </citation>
    <scope>NUCLEOTIDE SEQUENCE [LARGE SCALE GENOMIC DNA]</scope>
    <source>
        <strain evidence="8 9">NCAIM B.02529</strain>
    </source>
</reference>
<dbReference type="RefSeq" id="WP_377348857.1">
    <property type="nucleotide sequence ID" value="NZ_JBHLTP010000011.1"/>
</dbReference>
<dbReference type="GO" id="GO:0016491">
    <property type="term" value="F:oxidoreductase activity"/>
    <property type="evidence" value="ECO:0007669"/>
    <property type="project" value="UniProtKB-KW"/>
</dbReference>
<organism evidence="8 9">
    <name type="scientific">Pontibacillus salicampi</name>
    <dbReference type="NCBI Taxonomy" id="1449801"/>
    <lineage>
        <taxon>Bacteria</taxon>
        <taxon>Bacillati</taxon>
        <taxon>Bacillota</taxon>
        <taxon>Bacilli</taxon>
        <taxon>Bacillales</taxon>
        <taxon>Bacillaceae</taxon>
        <taxon>Pontibacillus</taxon>
    </lineage>
</organism>
<evidence type="ECO:0000313" key="8">
    <source>
        <dbReference type="EMBL" id="MFC0524664.1"/>
    </source>
</evidence>
<dbReference type="InterPro" id="IPR004136">
    <property type="entry name" value="NMO"/>
</dbReference>
<evidence type="ECO:0000313" key="9">
    <source>
        <dbReference type="Proteomes" id="UP001589836"/>
    </source>
</evidence>
<keyword evidence="7" id="KW-0503">Monooxygenase</keyword>
<dbReference type="Proteomes" id="UP001589836">
    <property type="component" value="Unassembled WGS sequence"/>
</dbReference>
<keyword evidence="5" id="KW-0288">FMN</keyword>
<evidence type="ECO:0000256" key="2">
    <source>
        <dbReference type="ARBA" id="ARBA00009881"/>
    </source>
</evidence>
<sequence>MLTKLPEPIARELTVPVINAPMFLVSGPELVMESCKAGIIGSFPSLNARTPEILEEWMVQIMEALAEAKEEDPQRKVAPWAVNLIVHRSNKRYETDLELVKKYQPPIVITSLGNPSAVVEIVHDYGGLVFSDVANVPHAKKAATTGVDGLILVSSGAGGHAGTINNFAFAGAVKEFWDGITILAGCISSGNDVLATQALGMDMGYIGTKFISAKESMASDEYKHMLVQSTLEDLIYTDAFTGVHANYLKESIKRAGIDMEGLTSKGSVDLSKLNQTDSKAWKDIWSAGQGVDQIQNVQPIAEIVEELTREYEEAKARVAGAISVK</sequence>
<evidence type="ECO:0000256" key="7">
    <source>
        <dbReference type="ARBA" id="ARBA00023033"/>
    </source>
</evidence>
<dbReference type="PANTHER" id="PTHR42747">
    <property type="entry name" value="NITRONATE MONOOXYGENASE-RELATED"/>
    <property type="match status" value="1"/>
</dbReference>
<keyword evidence="9" id="KW-1185">Reference proteome</keyword>
<keyword evidence="6 8" id="KW-0560">Oxidoreductase</keyword>
<comment type="function">
    <text evidence="1">Nitronate monooxygenase that uses molecular oxygen to catalyze the oxidative denitrification of alkyl nitronates. Acts on propionate 3-nitronate (P3N), the presumed physiological substrate. Probably functions in the detoxification of P3N, a metabolic poison produced by plants and fungi as a defense mechanism.</text>
</comment>
<evidence type="ECO:0000256" key="3">
    <source>
        <dbReference type="ARBA" id="ARBA00013457"/>
    </source>
</evidence>
<comment type="similarity">
    <text evidence="2">Belongs to the nitronate monooxygenase family. NMO class I subfamily.</text>
</comment>
<accession>A0ABV6LQH7</accession>
<evidence type="ECO:0000256" key="1">
    <source>
        <dbReference type="ARBA" id="ARBA00003535"/>
    </source>
</evidence>
<dbReference type="PANTHER" id="PTHR42747:SF4">
    <property type="entry name" value="BLR1330 PROTEIN"/>
    <property type="match status" value="1"/>
</dbReference>
<comment type="caution">
    <text evidence="8">The sequence shown here is derived from an EMBL/GenBank/DDBJ whole genome shotgun (WGS) entry which is preliminary data.</text>
</comment>
<dbReference type="CDD" id="cd04730">
    <property type="entry name" value="NPD_like"/>
    <property type="match status" value="1"/>
</dbReference>
<keyword evidence="4" id="KW-0285">Flavoprotein</keyword>
<name>A0ABV6LQH7_9BACI</name>